<gene>
    <name evidence="8" type="primary">fam162b</name>
    <name evidence="8" type="ORF">N1851_029794</name>
</gene>
<dbReference type="GO" id="GO:0051402">
    <property type="term" value="P:neuron apoptotic process"/>
    <property type="evidence" value="ECO:0007669"/>
    <property type="project" value="TreeGrafter"/>
</dbReference>
<keyword evidence="9" id="KW-1185">Reference proteome</keyword>
<dbReference type="Pfam" id="PF06388">
    <property type="entry name" value="DUF1075"/>
    <property type="match status" value="1"/>
</dbReference>
<feature type="transmembrane region" description="Helical" evidence="7">
    <location>
        <begin position="103"/>
        <end position="122"/>
    </location>
</feature>
<keyword evidence="3 7" id="KW-0812">Transmembrane</keyword>
<name>A0AA47NQK0_MERPO</name>
<feature type="compositionally biased region" description="Polar residues" evidence="6">
    <location>
        <begin position="43"/>
        <end position="54"/>
    </location>
</feature>
<evidence type="ECO:0000256" key="4">
    <source>
        <dbReference type="ARBA" id="ARBA00022989"/>
    </source>
</evidence>
<evidence type="ECO:0000256" key="3">
    <source>
        <dbReference type="ARBA" id="ARBA00022692"/>
    </source>
</evidence>
<evidence type="ECO:0000256" key="1">
    <source>
        <dbReference type="ARBA" id="ARBA00004167"/>
    </source>
</evidence>
<dbReference type="AlphaFoldDB" id="A0AA47NQK0"/>
<dbReference type="EMBL" id="JAOPHQ010005695">
    <property type="protein sequence ID" value="KAK0134586.1"/>
    <property type="molecule type" value="Genomic_DNA"/>
</dbReference>
<comment type="caution">
    <text evidence="8">The sequence shown here is derived from an EMBL/GenBank/DDBJ whole genome shotgun (WGS) entry which is preliminary data.</text>
</comment>
<proteinExistence type="inferred from homology"/>
<dbReference type="PANTHER" id="PTHR13674:SF2">
    <property type="entry name" value="PROTEIN FAM162A"/>
    <property type="match status" value="1"/>
</dbReference>
<reference evidence="8" key="1">
    <citation type="journal article" date="2023" name="Front. Mar. Sci.">
        <title>A new Merluccius polli reference genome to investigate the effects of global change in West African waters.</title>
        <authorList>
            <person name="Mateo J.L."/>
            <person name="Blanco-Fernandez C."/>
            <person name="Garcia-Vazquez E."/>
            <person name="Machado-Schiaffino G."/>
        </authorList>
    </citation>
    <scope>NUCLEOTIDE SEQUENCE</scope>
    <source>
        <strain evidence="8">C29</strain>
        <tissue evidence="8">Fin</tissue>
    </source>
</reference>
<keyword evidence="4 7" id="KW-1133">Transmembrane helix</keyword>
<dbReference type="GO" id="GO:0090200">
    <property type="term" value="P:positive regulation of release of cytochrome c from mitochondria"/>
    <property type="evidence" value="ECO:0007669"/>
    <property type="project" value="TreeGrafter"/>
</dbReference>
<dbReference type="PANTHER" id="PTHR13674">
    <property type="entry name" value="GROWTH AND TRANSFORMATION-DEPENDENT PROTEIN"/>
    <property type="match status" value="1"/>
</dbReference>
<organism evidence="8 9">
    <name type="scientific">Merluccius polli</name>
    <name type="common">Benguela hake</name>
    <name type="synonym">Merluccius cadenati</name>
    <dbReference type="NCBI Taxonomy" id="89951"/>
    <lineage>
        <taxon>Eukaryota</taxon>
        <taxon>Metazoa</taxon>
        <taxon>Chordata</taxon>
        <taxon>Craniata</taxon>
        <taxon>Vertebrata</taxon>
        <taxon>Euteleostomi</taxon>
        <taxon>Actinopterygii</taxon>
        <taxon>Neopterygii</taxon>
        <taxon>Teleostei</taxon>
        <taxon>Neoteleostei</taxon>
        <taxon>Acanthomorphata</taxon>
        <taxon>Zeiogadaria</taxon>
        <taxon>Gadariae</taxon>
        <taxon>Gadiformes</taxon>
        <taxon>Gadoidei</taxon>
        <taxon>Merlucciidae</taxon>
        <taxon>Merluccius</taxon>
    </lineage>
</organism>
<dbReference type="GO" id="GO:0016020">
    <property type="term" value="C:membrane"/>
    <property type="evidence" value="ECO:0007669"/>
    <property type="project" value="UniProtKB-SubCell"/>
</dbReference>
<sequence length="164" mass="18379">MNIMTVRRAVLNVAGQIRRQVVDTASRRALCSKPQETKPEPPASSTAPANTTHTGFKLPGYRPSEMDKKMLLWSGRIKTADQIPEFVSFEMLDAARNRMRVKACYIMILTTMLACLGTVILGKRAAGRHESLTGQNMEKKAKWRQDYQLEQEAERAAAMSGKTH</sequence>
<evidence type="ECO:0000313" key="8">
    <source>
        <dbReference type="EMBL" id="KAK0134586.1"/>
    </source>
</evidence>
<evidence type="ECO:0000256" key="7">
    <source>
        <dbReference type="SAM" id="Phobius"/>
    </source>
</evidence>
<comment type="subcellular location">
    <subcellularLocation>
        <location evidence="1">Membrane</location>
        <topology evidence="1">Single-pass membrane protein</topology>
    </subcellularLocation>
</comment>
<keyword evidence="5 7" id="KW-0472">Membrane</keyword>
<evidence type="ECO:0000256" key="5">
    <source>
        <dbReference type="ARBA" id="ARBA00023136"/>
    </source>
</evidence>
<protein>
    <submittedName>
        <fullName evidence="8">Protein FAM162B</fullName>
    </submittedName>
</protein>
<feature type="region of interest" description="Disordered" evidence="6">
    <location>
        <begin position="30"/>
        <end position="58"/>
    </location>
</feature>
<comment type="similarity">
    <text evidence="2">Belongs to the UPF0389 family.</text>
</comment>
<dbReference type="GO" id="GO:0005739">
    <property type="term" value="C:mitochondrion"/>
    <property type="evidence" value="ECO:0007669"/>
    <property type="project" value="TreeGrafter"/>
</dbReference>
<evidence type="ECO:0000256" key="2">
    <source>
        <dbReference type="ARBA" id="ARBA00007363"/>
    </source>
</evidence>
<dbReference type="Proteomes" id="UP001174136">
    <property type="component" value="Unassembled WGS sequence"/>
</dbReference>
<accession>A0AA47NQK0</accession>
<evidence type="ECO:0000256" key="6">
    <source>
        <dbReference type="SAM" id="MobiDB-lite"/>
    </source>
</evidence>
<dbReference type="InterPro" id="IPR009432">
    <property type="entry name" value="DUF1075"/>
</dbReference>
<evidence type="ECO:0000313" key="9">
    <source>
        <dbReference type="Proteomes" id="UP001174136"/>
    </source>
</evidence>
<dbReference type="GO" id="GO:0071456">
    <property type="term" value="P:cellular response to hypoxia"/>
    <property type="evidence" value="ECO:0007669"/>
    <property type="project" value="TreeGrafter"/>
</dbReference>